<keyword evidence="24" id="KW-1185">Reference proteome</keyword>
<evidence type="ECO:0000256" key="8">
    <source>
        <dbReference type="ARBA" id="ARBA00022801"/>
    </source>
</evidence>
<dbReference type="InterPro" id="IPR037359">
    <property type="entry name" value="NST/OST"/>
</dbReference>
<evidence type="ECO:0000256" key="12">
    <source>
        <dbReference type="ARBA" id="ARBA00023136"/>
    </source>
</evidence>
<comment type="pathway">
    <text evidence="3">Glycan metabolism; heparan sulfate biosynthesis.</text>
</comment>
<evidence type="ECO:0000313" key="23">
    <source>
        <dbReference type="EnsemblMetazoa" id="CJA08451c.1"/>
    </source>
</evidence>
<evidence type="ECO:0000259" key="22">
    <source>
        <dbReference type="Pfam" id="PF25119"/>
    </source>
</evidence>
<dbReference type="Pfam" id="PF12062">
    <property type="entry name" value="HSNSD-CE"/>
    <property type="match status" value="1"/>
</dbReference>
<evidence type="ECO:0000256" key="14">
    <source>
        <dbReference type="ARBA" id="ARBA00023180"/>
    </source>
</evidence>
<sequence length="853" mass="99021">MRLTPYLNPRLLRPLKWLLALFLLYLICHLLISEPYKPPKPRKRPKPVENYTCPFEINDIPKNPPIFHKNNGTDAKILVILDSLFSRHGKSIIQVLNSQKFAFKAEAVSKNLPVLTTARKGRYSLIIVENYYKYLNMARWNRQLLDKYCKEYKVPVFSFISSKPNDQLKRIRIKGSSLWMWQNQRIQSLTATPSPIHKISKIGASRQFPPANSPSDWVLFESAPNFEPILTGTVKSGYERAVVVRDKGREDGVERILFGRNLTDFQVKMVFLDSLWWAMGDEKSVSMDRFIQVDIDDVFVGAQGTRIVEEDVRQLITAQHEFQSKYVENFQFMLGFSGSYFRNGDELEDRGDELLIENAKNFVWFPHMWRHNHAHEHNFTYLEAIMAQNRLFAQNMKIPVDYPYAIAPQHDGVFPVHEQMFEAWKKVWNVSATATEEYPHFKPSTHRKGFIHSGIHVLPRQTCGLYTHTQLFDEYPEGFEKVQKSIQGGDLFFTILMNPISIFMTHQQNYAHDRMALYTFENLFRFLKCWTNLSLKWQDPIKSAQLYFEKFPEEKTPVWTNPCQDPRHQAILPPTLNCTNMTLPNLLILGPQKTGSTALANFLTLHPNVSQNSPIPGSFEEVQFFGGANYLKGIDWYLSNFQNASIIFEKSATYFDNPVAPKQASSLIPNTKLVVILQNPTQRAYSWFQHLLAHKDPSALTAASFSEILEENPPETLRKIRQRCISGGRYVHHLGKWLEHFSLAQIMFIDADELRDEPARVLTALAKWLDLPDFPFETHLRYSPSKGFHCRLIEGKTKCLGESKGRKYPKMSDVEREKLDKIFGLDNSALYKFLRKNRLKIPNWLEESVRIRA</sequence>
<evidence type="ECO:0000256" key="17">
    <source>
        <dbReference type="PIRSR" id="PIRSR637359-2"/>
    </source>
</evidence>
<evidence type="ECO:0000256" key="13">
    <source>
        <dbReference type="ARBA" id="ARBA00023157"/>
    </source>
</evidence>
<evidence type="ECO:0000313" key="24">
    <source>
        <dbReference type="Proteomes" id="UP000005237"/>
    </source>
</evidence>
<evidence type="ECO:0000256" key="1">
    <source>
        <dbReference type="ARBA" id="ARBA00004323"/>
    </source>
</evidence>
<dbReference type="GO" id="GO:0015016">
    <property type="term" value="F:heparan sulfate N-sulfotransferase activity"/>
    <property type="evidence" value="ECO:0007669"/>
    <property type="project" value="UniProtKB-EC"/>
</dbReference>
<keyword evidence="7" id="KW-0812">Transmembrane</keyword>
<keyword evidence="12" id="KW-0472">Membrane</keyword>
<evidence type="ECO:0000259" key="20">
    <source>
        <dbReference type="Pfam" id="PF00685"/>
    </source>
</evidence>
<dbReference type="InterPro" id="IPR021930">
    <property type="entry name" value="Heparan_SO4_deacetylase_dom"/>
</dbReference>
<comment type="similarity">
    <text evidence="4">Belongs to the sulfotransferase 1 family. NDST subfamily.</text>
</comment>
<evidence type="ECO:0000256" key="9">
    <source>
        <dbReference type="ARBA" id="ARBA00022968"/>
    </source>
</evidence>
<name>A0A8R1DQ70_CAEJA</name>
<feature type="chain" id="PRO_5035858004" description="[heparan sulfate]-glucosamine N-sulfotransferase" evidence="19">
    <location>
        <begin position="34"/>
        <end position="853"/>
    </location>
</feature>
<feature type="domain" description="Heparan sulphate-N-deacetylase deacetylase" evidence="21">
    <location>
        <begin position="288"/>
        <end position="492"/>
    </location>
</feature>
<dbReference type="PANTHER" id="PTHR10605:SF56">
    <property type="entry name" value="BIFUNCTIONAL HEPARAN SULFATE N-DEACETYLASE_N-SULFOTRANSFERASE"/>
    <property type="match status" value="1"/>
</dbReference>
<evidence type="ECO:0000256" key="18">
    <source>
        <dbReference type="PIRSR" id="PIRSR637359-3"/>
    </source>
</evidence>
<dbReference type="GO" id="GO:0000139">
    <property type="term" value="C:Golgi membrane"/>
    <property type="evidence" value="ECO:0007669"/>
    <property type="project" value="UniProtKB-SubCell"/>
</dbReference>
<evidence type="ECO:0000256" key="16">
    <source>
        <dbReference type="PIRSR" id="PIRSR637359-1"/>
    </source>
</evidence>
<accession>A0A8R1DQ70</accession>
<evidence type="ECO:0000256" key="4">
    <source>
        <dbReference type="ARBA" id="ARBA00010420"/>
    </source>
</evidence>
<reference evidence="23" key="2">
    <citation type="submission" date="2022-06" db="UniProtKB">
        <authorList>
            <consortium name="EnsemblMetazoa"/>
        </authorList>
    </citation>
    <scope>IDENTIFICATION</scope>
    <source>
        <strain evidence="23">DF5081</strain>
    </source>
</reference>
<keyword evidence="9" id="KW-0735">Signal-anchor</keyword>
<evidence type="ECO:0000256" key="7">
    <source>
        <dbReference type="ARBA" id="ARBA00022692"/>
    </source>
</evidence>
<feature type="domain" description="Sulfotransferase" evidence="20">
    <location>
        <begin position="584"/>
        <end position="824"/>
    </location>
</feature>
<protein>
    <recommendedName>
        <fullName evidence="5">[heparan sulfate]-glucosamine N-sulfotransferase</fullName>
        <ecNumber evidence="5">2.8.2.8</ecNumber>
    </recommendedName>
</protein>
<feature type="binding site" evidence="17">
    <location>
        <position position="686"/>
    </location>
    <ligand>
        <name>3'-phosphoadenylyl sulfate</name>
        <dbReference type="ChEBI" id="CHEBI:58339"/>
    </ligand>
</feature>
<comment type="subcellular location">
    <subcellularLocation>
        <location evidence="1">Golgi apparatus membrane</location>
        <topology evidence="1">Single-pass type II membrane protein</topology>
    </subcellularLocation>
</comment>
<keyword evidence="11" id="KW-0333">Golgi apparatus</keyword>
<proteinExistence type="inferred from homology"/>
<evidence type="ECO:0000256" key="19">
    <source>
        <dbReference type="SAM" id="SignalP"/>
    </source>
</evidence>
<keyword evidence="14" id="KW-0325">Glycoprotein</keyword>
<evidence type="ECO:0000256" key="3">
    <source>
        <dbReference type="ARBA" id="ARBA00005093"/>
    </source>
</evidence>
<dbReference type="GO" id="GO:0016787">
    <property type="term" value="F:hydrolase activity"/>
    <property type="evidence" value="ECO:0007669"/>
    <property type="project" value="UniProtKB-KW"/>
</dbReference>
<evidence type="ECO:0000256" key="2">
    <source>
        <dbReference type="ARBA" id="ARBA00004841"/>
    </source>
</evidence>
<keyword evidence="10" id="KW-1133">Transmembrane helix</keyword>
<dbReference type="Pfam" id="PF25119">
    <property type="entry name" value="HSNSD_N"/>
    <property type="match status" value="1"/>
</dbReference>
<dbReference type="Proteomes" id="UP000005237">
    <property type="component" value="Unassembled WGS sequence"/>
</dbReference>
<dbReference type="PANTHER" id="PTHR10605">
    <property type="entry name" value="HEPARAN SULFATE SULFOTRANSFERASE"/>
    <property type="match status" value="1"/>
</dbReference>
<keyword evidence="13 18" id="KW-1015">Disulfide bond</keyword>
<evidence type="ECO:0000256" key="5">
    <source>
        <dbReference type="ARBA" id="ARBA00012979"/>
    </source>
</evidence>
<keyword evidence="8" id="KW-0378">Hydrolase</keyword>
<evidence type="ECO:0000256" key="11">
    <source>
        <dbReference type="ARBA" id="ARBA00023034"/>
    </source>
</evidence>
<comment type="pathway">
    <text evidence="2">Glycan metabolism; heparin biosynthesis.</text>
</comment>
<feature type="signal peptide" evidence="19">
    <location>
        <begin position="1"/>
        <end position="33"/>
    </location>
</feature>
<evidence type="ECO:0000259" key="21">
    <source>
        <dbReference type="Pfam" id="PF12062"/>
    </source>
</evidence>
<dbReference type="AlphaFoldDB" id="A0A8R1DQ70"/>
<keyword evidence="19" id="KW-0732">Signal</keyword>
<dbReference type="EnsemblMetazoa" id="CJA08451c.1">
    <property type="protein sequence ID" value="CJA08451c.1"/>
    <property type="gene ID" value="WBGene00127655"/>
</dbReference>
<evidence type="ECO:0000256" key="15">
    <source>
        <dbReference type="ARBA" id="ARBA00023268"/>
    </source>
</evidence>
<dbReference type="SUPFAM" id="SSF52540">
    <property type="entry name" value="P-loop containing nucleoside triphosphate hydrolases"/>
    <property type="match status" value="1"/>
</dbReference>
<feature type="domain" description="Heparan sulfate-N-deacetylase N-terminal" evidence="22">
    <location>
        <begin position="73"/>
        <end position="278"/>
    </location>
</feature>
<evidence type="ECO:0000256" key="10">
    <source>
        <dbReference type="ARBA" id="ARBA00022989"/>
    </source>
</evidence>
<feature type="disulfide bond" evidence="18">
    <location>
        <begin position="790"/>
        <end position="799"/>
    </location>
</feature>
<keyword evidence="15" id="KW-0511">Multifunctional enzyme</keyword>
<reference evidence="24" key="1">
    <citation type="submission" date="2010-08" db="EMBL/GenBank/DDBJ databases">
        <authorList>
            <consortium name="Caenorhabditis japonica Sequencing Consortium"/>
            <person name="Wilson R.K."/>
        </authorList>
    </citation>
    <scope>NUCLEOTIDE SEQUENCE [LARGE SCALE GENOMIC DNA]</scope>
    <source>
        <strain evidence="24">DF5081</strain>
    </source>
</reference>
<dbReference type="Pfam" id="PF00685">
    <property type="entry name" value="Sulfotransfer_1"/>
    <property type="match status" value="1"/>
</dbReference>
<dbReference type="Gene3D" id="3.40.50.300">
    <property type="entry name" value="P-loop containing nucleotide triphosphate hydrolases"/>
    <property type="match status" value="1"/>
</dbReference>
<feature type="binding site" evidence="17">
    <location>
        <begin position="804"/>
        <end position="808"/>
    </location>
    <ligand>
        <name>3'-phosphoadenylyl sulfate</name>
        <dbReference type="ChEBI" id="CHEBI:58339"/>
    </ligand>
</feature>
<dbReference type="InterPro" id="IPR000863">
    <property type="entry name" value="Sulfotransferase_dom"/>
</dbReference>
<dbReference type="GO" id="GO:0019213">
    <property type="term" value="F:deacetylase activity"/>
    <property type="evidence" value="ECO:0007669"/>
    <property type="project" value="TreeGrafter"/>
</dbReference>
<organism evidence="23 24">
    <name type="scientific">Caenorhabditis japonica</name>
    <dbReference type="NCBI Taxonomy" id="281687"/>
    <lineage>
        <taxon>Eukaryota</taxon>
        <taxon>Metazoa</taxon>
        <taxon>Ecdysozoa</taxon>
        <taxon>Nematoda</taxon>
        <taxon>Chromadorea</taxon>
        <taxon>Rhabditida</taxon>
        <taxon>Rhabditina</taxon>
        <taxon>Rhabditomorpha</taxon>
        <taxon>Rhabditoidea</taxon>
        <taxon>Rhabditidae</taxon>
        <taxon>Peloderinae</taxon>
        <taxon>Caenorhabditis</taxon>
    </lineage>
</organism>
<evidence type="ECO:0000256" key="6">
    <source>
        <dbReference type="ARBA" id="ARBA00022679"/>
    </source>
</evidence>
<keyword evidence="6" id="KW-0808">Transferase</keyword>
<dbReference type="InterPro" id="IPR056793">
    <property type="entry name" value="HSNSD_N"/>
</dbReference>
<dbReference type="InterPro" id="IPR027417">
    <property type="entry name" value="P-loop_NTPase"/>
</dbReference>
<dbReference type="EC" id="2.8.2.8" evidence="5"/>
<feature type="active site" description="For sulfotransferase activity" evidence="16">
    <location>
        <position position="593"/>
    </location>
</feature>